<dbReference type="PANTHER" id="PTHR46344:SF4">
    <property type="entry name" value="OS07G0153400 PROTEIN"/>
    <property type="match status" value="1"/>
</dbReference>
<accession>A0A445DYA3</accession>
<organism evidence="3 4">
    <name type="scientific">Arachis hypogaea</name>
    <name type="common">Peanut</name>
    <dbReference type="NCBI Taxonomy" id="3818"/>
    <lineage>
        <taxon>Eukaryota</taxon>
        <taxon>Viridiplantae</taxon>
        <taxon>Streptophyta</taxon>
        <taxon>Embryophyta</taxon>
        <taxon>Tracheophyta</taxon>
        <taxon>Spermatophyta</taxon>
        <taxon>Magnoliopsida</taxon>
        <taxon>eudicotyledons</taxon>
        <taxon>Gunneridae</taxon>
        <taxon>Pentapetalae</taxon>
        <taxon>rosids</taxon>
        <taxon>fabids</taxon>
        <taxon>Fabales</taxon>
        <taxon>Fabaceae</taxon>
        <taxon>Papilionoideae</taxon>
        <taxon>50 kb inversion clade</taxon>
        <taxon>dalbergioids sensu lato</taxon>
        <taxon>Dalbergieae</taxon>
        <taxon>Pterocarpus clade</taxon>
        <taxon>Arachis</taxon>
    </lineage>
</organism>
<sequence length="96" mass="10887">MTSPWVPPWGNFVFVEEDLDLGGNEIKFSCEREGLGEMRKVLDPFTGNWRSIASIGTNMASYDAAVLNGKLLVNESWLWPFYVSPRGQVYDPRTDN</sequence>
<dbReference type="InterPro" id="IPR015915">
    <property type="entry name" value="Kelch-typ_b-propeller"/>
</dbReference>
<dbReference type="STRING" id="3818.A0A445DYA3"/>
<keyword evidence="2" id="KW-0677">Repeat</keyword>
<dbReference type="Proteomes" id="UP000289738">
    <property type="component" value="Chromosome A03"/>
</dbReference>
<evidence type="ECO:0000256" key="2">
    <source>
        <dbReference type="ARBA" id="ARBA00022737"/>
    </source>
</evidence>
<comment type="caution">
    <text evidence="3">The sequence shown here is derived from an EMBL/GenBank/DDBJ whole genome shotgun (WGS) entry which is preliminary data.</text>
</comment>
<dbReference type="SUPFAM" id="SSF117281">
    <property type="entry name" value="Kelch motif"/>
    <property type="match status" value="1"/>
</dbReference>
<keyword evidence="4" id="KW-1185">Reference proteome</keyword>
<evidence type="ECO:0000313" key="4">
    <source>
        <dbReference type="Proteomes" id="UP000289738"/>
    </source>
</evidence>
<evidence type="ECO:0000256" key="1">
    <source>
        <dbReference type="ARBA" id="ARBA00022441"/>
    </source>
</evidence>
<keyword evidence="1" id="KW-0880">Kelch repeat</keyword>
<protein>
    <submittedName>
        <fullName evidence="3">Uncharacterized protein</fullName>
    </submittedName>
</protein>
<dbReference type="AlphaFoldDB" id="A0A445DYA3"/>
<reference evidence="3 4" key="1">
    <citation type="submission" date="2019-01" db="EMBL/GenBank/DDBJ databases">
        <title>Sequencing of cultivated peanut Arachis hypogaea provides insights into genome evolution and oil improvement.</title>
        <authorList>
            <person name="Chen X."/>
        </authorList>
    </citation>
    <scope>NUCLEOTIDE SEQUENCE [LARGE SCALE GENOMIC DNA]</scope>
    <source>
        <strain evidence="4">cv. Fuhuasheng</strain>
        <tissue evidence="3">Leaves</tissue>
    </source>
</reference>
<dbReference type="PANTHER" id="PTHR46344">
    <property type="entry name" value="OS02G0202900 PROTEIN"/>
    <property type="match status" value="1"/>
</dbReference>
<dbReference type="EMBL" id="SDMP01000003">
    <property type="protein sequence ID" value="RYR68163.1"/>
    <property type="molecule type" value="Genomic_DNA"/>
</dbReference>
<name>A0A445DYA3_ARAHY</name>
<proteinExistence type="predicted"/>
<evidence type="ECO:0000313" key="3">
    <source>
        <dbReference type="EMBL" id="RYR68163.1"/>
    </source>
</evidence>
<gene>
    <name evidence="3" type="ORF">Ahy_A03g014636</name>
</gene>